<name>A0A0X1KHN5_9EURY</name>
<proteinExistence type="predicted"/>
<dbReference type="PATRIC" id="fig|1432656.3.peg.12"/>
<evidence type="ECO:0000313" key="1">
    <source>
        <dbReference type="EMBL" id="AJC70762.1"/>
    </source>
</evidence>
<accession>A0A0X1KHN5</accession>
<sequence>MMKMKAVLEPEVNKKIKEILPWASSDYLERAMRERRRELSEVLELIDALSLSEIPEEVRDIVKRPRWETFLAD</sequence>
<evidence type="ECO:0000313" key="2">
    <source>
        <dbReference type="Proteomes" id="UP000062043"/>
    </source>
</evidence>
<dbReference type="AlphaFoldDB" id="A0A0X1KHN5"/>
<dbReference type="STRING" id="1432656.X802_00060"/>
<dbReference type="EMBL" id="CP007140">
    <property type="protein sequence ID" value="AJC70762.1"/>
    <property type="molecule type" value="Genomic_DNA"/>
</dbReference>
<gene>
    <name evidence="1" type="ORF">X802_00060</name>
</gene>
<protein>
    <submittedName>
        <fullName evidence="1">Uncharacterized protein</fullName>
    </submittedName>
</protein>
<dbReference type="Proteomes" id="UP000062043">
    <property type="component" value="Chromosome"/>
</dbReference>
<organism evidence="1 2">
    <name type="scientific">Thermococcus guaymasensis DSM 11113</name>
    <dbReference type="NCBI Taxonomy" id="1432656"/>
    <lineage>
        <taxon>Archaea</taxon>
        <taxon>Methanobacteriati</taxon>
        <taxon>Methanobacteriota</taxon>
        <taxon>Thermococci</taxon>
        <taxon>Thermococcales</taxon>
        <taxon>Thermococcaceae</taxon>
        <taxon>Thermococcus</taxon>
    </lineage>
</organism>
<dbReference type="KEGG" id="tgy:X802_00060"/>
<reference evidence="1 2" key="1">
    <citation type="submission" date="2014-01" db="EMBL/GenBank/DDBJ databases">
        <title>Genome sequencing of Thermococcus guaymasensis.</title>
        <authorList>
            <person name="Zhang X."/>
            <person name="Alvare G."/>
            <person name="Fristensky B."/>
            <person name="Chen L."/>
            <person name="Suen T."/>
            <person name="Chen Q."/>
            <person name="Ma K."/>
        </authorList>
    </citation>
    <scope>NUCLEOTIDE SEQUENCE [LARGE SCALE GENOMIC DNA]</scope>
    <source>
        <strain evidence="1 2">DSM 11113</strain>
    </source>
</reference>
<keyword evidence="2" id="KW-1185">Reference proteome</keyword>